<comment type="caution">
    <text evidence="1">The sequence shown here is derived from an EMBL/GenBank/DDBJ whole genome shotgun (WGS) entry which is preliminary data.</text>
</comment>
<reference evidence="1 2" key="1">
    <citation type="submission" date="2024-02" db="EMBL/GenBank/DDBJ databases">
        <title>de novo genome assembly of Solanum bulbocastanum strain 11H21.</title>
        <authorList>
            <person name="Hosaka A.J."/>
        </authorList>
    </citation>
    <scope>NUCLEOTIDE SEQUENCE [LARGE SCALE GENOMIC DNA]</scope>
    <source>
        <tissue evidence="1">Young leaves</tissue>
    </source>
</reference>
<protein>
    <submittedName>
        <fullName evidence="1">Uncharacterized protein</fullName>
    </submittedName>
</protein>
<sequence length="17" mass="2120">MTDRFEILYLTLNMVLF</sequence>
<evidence type="ECO:0000313" key="2">
    <source>
        <dbReference type="Proteomes" id="UP001371456"/>
    </source>
</evidence>
<organism evidence="1 2">
    <name type="scientific">Solanum bulbocastanum</name>
    <name type="common">Wild potato</name>
    <dbReference type="NCBI Taxonomy" id="147425"/>
    <lineage>
        <taxon>Eukaryota</taxon>
        <taxon>Viridiplantae</taxon>
        <taxon>Streptophyta</taxon>
        <taxon>Embryophyta</taxon>
        <taxon>Tracheophyta</taxon>
        <taxon>Spermatophyta</taxon>
        <taxon>Magnoliopsida</taxon>
        <taxon>eudicotyledons</taxon>
        <taxon>Gunneridae</taxon>
        <taxon>Pentapetalae</taxon>
        <taxon>asterids</taxon>
        <taxon>lamiids</taxon>
        <taxon>Solanales</taxon>
        <taxon>Solanaceae</taxon>
        <taxon>Solanoideae</taxon>
        <taxon>Solaneae</taxon>
        <taxon>Solanum</taxon>
    </lineage>
</organism>
<evidence type="ECO:0000313" key="1">
    <source>
        <dbReference type="EMBL" id="KAK6775955.1"/>
    </source>
</evidence>
<gene>
    <name evidence="1" type="ORF">RDI58_026956</name>
</gene>
<proteinExistence type="predicted"/>
<dbReference type="EMBL" id="JBANQN010000011">
    <property type="protein sequence ID" value="KAK6775955.1"/>
    <property type="molecule type" value="Genomic_DNA"/>
</dbReference>
<dbReference type="AlphaFoldDB" id="A0AAN8SUJ9"/>
<keyword evidence="2" id="KW-1185">Reference proteome</keyword>
<dbReference type="Proteomes" id="UP001371456">
    <property type="component" value="Unassembled WGS sequence"/>
</dbReference>
<name>A0AAN8SUJ9_SOLBU</name>
<accession>A0AAN8SUJ9</accession>